<dbReference type="PIRSF" id="PIRSF015853">
    <property type="entry name" value="Pep_DppA"/>
    <property type="match status" value="1"/>
</dbReference>
<name>D5EGT5_AMICL</name>
<dbReference type="SUPFAM" id="SSF63992">
    <property type="entry name" value="Dipeptide transport protein"/>
    <property type="match status" value="1"/>
</dbReference>
<feature type="binding site" evidence="2">
    <location>
        <position position="10"/>
    </location>
    <ligand>
        <name>Zn(2+)</name>
        <dbReference type="ChEBI" id="CHEBI:29105"/>
        <label>1</label>
    </ligand>
</feature>
<dbReference type="eggNOG" id="COG2362">
    <property type="taxonomic scope" value="Bacteria"/>
</dbReference>
<keyword evidence="4" id="KW-1185">Reference proteome</keyword>
<gene>
    <name evidence="3" type="ordered locus">Amico_1651</name>
</gene>
<evidence type="ECO:0000256" key="1">
    <source>
        <dbReference type="PIRSR" id="PIRSR015853-1"/>
    </source>
</evidence>
<keyword evidence="3" id="KW-0378">Hydrolase</keyword>
<dbReference type="Proteomes" id="UP000002366">
    <property type="component" value="Chromosome"/>
</dbReference>
<organism evidence="3 4">
    <name type="scientific">Aminobacterium colombiense (strain DSM 12261 / ALA-1)</name>
    <dbReference type="NCBI Taxonomy" id="572547"/>
    <lineage>
        <taxon>Bacteria</taxon>
        <taxon>Thermotogati</taxon>
        <taxon>Synergistota</taxon>
        <taxon>Synergistia</taxon>
        <taxon>Synergistales</taxon>
        <taxon>Aminobacteriaceae</taxon>
        <taxon>Aminobacterium</taxon>
    </lineage>
</organism>
<feature type="active site" description="Nucleophile" evidence="1">
    <location>
        <position position="116"/>
    </location>
</feature>
<dbReference type="EMBL" id="CP001997">
    <property type="protein sequence ID" value="ADE57767.1"/>
    <property type="molecule type" value="Genomic_DNA"/>
</dbReference>
<feature type="binding site" evidence="2">
    <location>
        <position position="8"/>
    </location>
    <ligand>
        <name>Zn(2+)</name>
        <dbReference type="ChEBI" id="CHEBI:29105"/>
        <label>1</label>
    </ligand>
</feature>
<feature type="binding site" evidence="2">
    <location>
        <position position="61"/>
    </location>
    <ligand>
        <name>Zn(2+)</name>
        <dbReference type="ChEBI" id="CHEBI:29105"/>
        <label>2</label>
    </ligand>
</feature>
<accession>D5EGT5</accession>
<proteinExistence type="predicted"/>
<dbReference type="InterPro" id="IPR036177">
    <property type="entry name" value="Peptidase_M55_sf"/>
</dbReference>
<keyword evidence="2" id="KW-0479">Metal-binding</keyword>
<dbReference type="STRING" id="572547.Amico_1651"/>
<evidence type="ECO:0000313" key="4">
    <source>
        <dbReference type="Proteomes" id="UP000002366"/>
    </source>
</evidence>
<keyword evidence="2" id="KW-0862">Zinc</keyword>
<dbReference type="Gene3D" id="3.30.1360.130">
    <property type="entry name" value="Dipeptide transport protein"/>
    <property type="match status" value="1"/>
</dbReference>
<evidence type="ECO:0000313" key="3">
    <source>
        <dbReference type="EMBL" id="ADE57767.1"/>
    </source>
</evidence>
<sequence>MKIYISVDMEGATGIVSSLHVVDSAPVEYAFGCKMQLHDLRAVIDGALEAGATEIIVNDSHERMINVDVSSLPEKVRLVSGSPKALGMIEGTEGCDGIFFVGYHAMAGTSGAILDHTLSVNTVFNVKLNGTPVGETGLNAAVCAEKNIPIALVTGDKAVCREAQKLLGEDITICTVKEGRSNSCGILLPPCETYPLLKNAAKEAVSSIRARKAPVLKISLPYSLELTFKHTRQCDEVSYIPGVNRIDGRTVMMKGESMEEMRRWISAATSLAESVRL</sequence>
<feature type="binding site" evidence="2">
    <location>
        <position position="135"/>
    </location>
    <ligand>
        <name>Zn(2+)</name>
        <dbReference type="ChEBI" id="CHEBI:29105"/>
        <label>2</label>
    </ligand>
</feature>
<dbReference type="InterPro" id="IPR027476">
    <property type="entry name" value="DppA_N"/>
</dbReference>
<dbReference type="OrthoDB" id="9785420at2"/>
<reference evidence="3 4" key="1">
    <citation type="journal article" date="2010" name="Stand. Genomic Sci.">
        <title>Complete genome sequence of Aminobacterium colombiense type strain (ALA-1).</title>
        <authorList>
            <person name="Chertkov O."/>
            <person name="Sikorski J."/>
            <person name="Brambilla E."/>
            <person name="Lapidus A."/>
            <person name="Copeland A."/>
            <person name="Glavina Del Rio T."/>
            <person name="Nolan M."/>
            <person name="Lucas S."/>
            <person name="Tice H."/>
            <person name="Cheng J.F."/>
            <person name="Han C."/>
            <person name="Detter J.C."/>
            <person name="Bruce D."/>
            <person name="Tapia R."/>
            <person name="Goodwin L."/>
            <person name="Pitluck S."/>
            <person name="Liolios K."/>
            <person name="Ivanova N."/>
            <person name="Mavromatis K."/>
            <person name="Ovchinnikova G."/>
            <person name="Pati A."/>
            <person name="Chen A."/>
            <person name="Palaniappan K."/>
            <person name="Land M."/>
            <person name="Hauser L."/>
            <person name="Chang Y.J."/>
            <person name="Jeffries C.D."/>
            <person name="Spring S."/>
            <person name="Rohde M."/>
            <person name="Goker M."/>
            <person name="Bristow J."/>
            <person name="Eisen J.A."/>
            <person name="Markowitz V."/>
            <person name="Hugenholtz P."/>
            <person name="Kyrpides N.C."/>
            <person name="Klenk H.P."/>
        </authorList>
    </citation>
    <scope>NUCLEOTIDE SEQUENCE [LARGE SCALE GENOMIC DNA]</scope>
    <source>
        <strain evidence="4">DSM 12261 / ALA-1</strain>
    </source>
</reference>
<dbReference type="CDD" id="cd08663">
    <property type="entry name" value="DAP_dppA_1"/>
    <property type="match status" value="1"/>
</dbReference>
<dbReference type="AlphaFoldDB" id="D5EGT5"/>
<keyword evidence="3" id="KW-0031">Aminopeptidase</keyword>
<dbReference type="Gene3D" id="3.40.50.10780">
    <property type="entry name" value="Dipeptide transport protein"/>
    <property type="match status" value="1"/>
</dbReference>
<dbReference type="GO" id="GO:0046872">
    <property type="term" value="F:metal ion binding"/>
    <property type="evidence" value="ECO:0007669"/>
    <property type="project" value="UniProtKB-KW"/>
</dbReference>
<feature type="binding site" evidence="2">
    <location>
        <position position="104"/>
    </location>
    <ligand>
        <name>Zn(2+)</name>
        <dbReference type="ChEBI" id="CHEBI:29105"/>
        <label>2</label>
    </ligand>
</feature>
<feature type="binding site" evidence="2">
    <location>
        <position position="8"/>
    </location>
    <ligand>
        <name>Zn(2+)</name>
        <dbReference type="ChEBI" id="CHEBI:29105"/>
        <label>2</label>
    </ligand>
</feature>
<dbReference type="KEGG" id="aco:Amico_1651"/>
<dbReference type="Pfam" id="PF04951">
    <property type="entry name" value="Peptidase_M55"/>
    <property type="match status" value="1"/>
</dbReference>
<dbReference type="InterPro" id="IPR007035">
    <property type="entry name" value="Peptidase_M55"/>
</dbReference>
<evidence type="ECO:0000256" key="2">
    <source>
        <dbReference type="PIRSR" id="PIRSR015853-2"/>
    </source>
</evidence>
<keyword evidence="3" id="KW-0645">Protease</keyword>
<dbReference type="HOGENOM" id="CLU_086038_1_0_0"/>
<protein>
    <submittedName>
        <fullName evidence="3">Peptidase M55 D-aminopeptidase</fullName>
    </submittedName>
</protein>
<dbReference type="GO" id="GO:0004177">
    <property type="term" value="F:aminopeptidase activity"/>
    <property type="evidence" value="ECO:0007669"/>
    <property type="project" value="UniProtKB-KW"/>
</dbReference>